<keyword evidence="3 6" id="KW-0812">Transmembrane</keyword>
<dbReference type="RefSeq" id="WP_120692037.1">
    <property type="nucleotide sequence ID" value="NZ_RBNH01000004.1"/>
</dbReference>
<dbReference type="GO" id="GO:0005886">
    <property type="term" value="C:plasma membrane"/>
    <property type="evidence" value="ECO:0007669"/>
    <property type="project" value="UniProtKB-SubCell"/>
</dbReference>
<evidence type="ECO:0000256" key="5">
    <source>
        <dbReference type="ARBA" id="ARBA00023136"/>
    </source>
</evidence>
<dbReference type="InterPro" id="IPR042094">
    <property type="entry name" value="T2SS_GspF_sf"/>
</dbReference>
<evidence type="ECO:0000256" key="1">
    <source>
        <dbReference type="ARBA" id="ARBA00004651"/>
    </source>
</evidence>
<proteinExistence type="predicted"/>
<keyword evidence="4 6" id="KW-1133">Transmembrane helix</keyword>
<keyword evidence="2" id="KW-1003">Cell membrane</keyword>
<name>A0A3B0G0X9_PSEPS</name>
<dbReference type="Proteomes" id="UP000273159">
    <property type="component" value="Unassembled WGS sequence"/>
</dbReference>
<gene>
    <name evidence="8" type="ORF">D7Z96_07155</name>
</gene>
<organism evidence="8 9">
    <name type="scientific">Pseudarthrobacter phenanthrenivorans</name>
    <name type="common">Arthrobacter phenanthrenivorans</name>
    <dbReference type="NCBI Taxonomy" id="361575"/>
    <lineage>
        <taxon>Bacteria</taxon>
        <taxon>Bacillati</taxon>
        <taxon>Actinomycetota</taxon>
        <taxon>Actinomycetes</taxon>
        <taxon>Micrococcales</taxon>
        <taxon>Micrococcaceae</taxon>
        <taxon>Pseudarthrobacter</taxon>
    </lineage>
</organism>
<evidence type="ECO:0000256" key="2">
    <source>
        <dbReference type="ARBA" id="ARBA00022475"/>
    </source>
</evidence>
<evidence type="ECO:0000313" key="8">
    <source>
        <dbReference type="EMBL" id="RKO25569.1"/>
    </source>
</evidence>
<evidence type="ECO:0000256" key="3">
    <source>
        <dbReference type="ARBA" id="ARBA00022692"/>
    </source>
</evidence>
<dbReference type="InterPro" id="IPR018076">
    <property type="entry name" value="T2SS_GspF_dom"/>
</dbReference>
<evidence type="ECO:0000313" key="9">
    <source>
        <dbReference type="Proteomes" id="UP000273159"/>
    </source>
</evidence>
<evidence type="ECO:0000256" key="6">
    <source>
        <dbReference type="SAM" id="Phobius"/>
    </source>
</evidence>
<dbReference type="Gene3D" id="1.20.81.30">
    <property type="entry name" value="Type II secretion system (T2SS), domain F"/>
    <property type="match status" value="1"/>
</dbReference>
<feature type="transmembrane region" description="Helical" evidence="6">
    <location>
        <begin position="6"/>
        <end position="30"/>
    </location>
</feature>
<accession>A0A3B0G0X9</accession>
<feature type="transmembrane region" description="Helical" evidence="6">
    <location>
        <begin position="254"/>
        <end position="273"/>
    </location>
</feature>
<reference evidence="8 9" key="1">
    <citation type="submission" date="2018-10" db="EMBL/GenBank/DDBJ databases">
        <title>Genome-guide identification and characterization of bacteria that degrade polycyclic aromatic hydrocarbons and resist hexavalent chromium simultaneously.</title>
        <authorList>
            <person name="Feng H."/>
        </authorList>
    </citation>
    <scope>NUCLEOTIDE SEQUENCE [LARGE SCALE GENOMIC DNA]</scope>
    <source>
        <strain evidence="8 9">J015</strain>
    </source>
</reference>
<comment type="subcellular location">
    <subcellularLocation>
        <location evidence="1">Cell membrane</location>
        <topology evidence="1">Multi-pass membrane protein</topology>
    </subcellularLocation>
</comment>
<evidence type="ECO:0000256" key="4">
    <source>
        <dbReference type="ARBA" id="ARBA00022989"/>
    </source>
</evidence>
<dbReference type="PANTHER" id="PTHR35007">
    <property type="entry name" value="INTEGRAL MEMBRANE PROTEIN-RELATED"/>
    <property type="match status" value="1"/>
</dbReference>
<reference evidence="9" key="2">
    <citation type="submission" date="2018-10" db="EMBL/GenBank/DDBJ databases">
        <authorList>
            <person name="Wang Y."/>
            <person name="Wang J."/>
            <person name="Yang X."/>
            <person name="Wang Z."/>
            <person name="Huang Y."/>
        </authorList>
    </citation>
    <scope>NUCLEOTIDE SEQUENCE [LARGE SCALE GENOMIC DNA]</scope>
    <source>
        <strain evidence="9">J015</strain>
    </source>
</reference>
<feature type="domain" description="Type II secretion system protein GspF" evidence="7">
    <location>
        <begin position="147"/>
        <end position="270"/>
    </location>
</feature>
<feature type="transmembrane region" description="Helical" evidence="6">
    <location>
        <begin position="86"/>
        <end position="104"/>
    </location>
</feature>
<comment type="caution">
    <text evidence="8">The sequence shown here is derived from an EMBL/GenBank/DDBJ whole genome shotgun (WGS) entry which is preliminary data.</text>
</comment>
<feature type="transmembrane region" description="Helical" evidence="6">
    <location>
        <begin position="110"/>
        <end position="127"/>
    </location>
</feature>
<dbReference type="AlphaFoldDB" id="A0A3B0G0X9"/>
<dbReference type="PANTHER" id="PTHR35007:SF1">
    <property type="entry name" value="PILUS ASSEMBLY PROTEIN"/>
    <property type="match status" value="1"/>
</dbReference>
<keyword evidence="5 6" id="KW-0472">Membrane</keyword>
<protein>
    <submittedName>
        <fullName evidence="8">Type II secretion system protein F</fullName>
    </submittedName>
</protein>
<dbReference type="EMBL" id="RBNH01000004">
    <property type="protein sequence ID" value="RKO25569.1"/>
    <property type="molecule type" value="Genomic_DNA"/>
</dbReference>
<feature type="transmembrane region" description="Helical" evidence="6">
    <location>
        <begin position="285"/>
        <end position="305"/>
    </location>
</feature>
<dbReference type="Pfam" id="PF00482">
    <property type="entry name" value="T2SSF"/>
    <property type="match status" value="1"/>
</dbReference>
<evidence type="ECO:0000259" key="7">
    <source>
        <dbReference type="Pfam" id="PF00482"/>
    </source>
</evidence>
<sequence>METPALFAAAVLLCSSALIILFVVVLKPTLGTIPLDRRRPAGSPESSPLGKVSQTLVDNVDRALGKSGGPFNRDLLYNAGVKMTPADFTVLVAVASVLTGFLGALFTNPVLGILLGAATPFVIRLILNLRREKRRGKFESQLIDTIQMLIGGLRAGHSIMRSLEAAGLESEAPTSEELLRIVNETRIGKDPGQALEETARRMDSEDFGWIGQAIQINREVGGDLAEVLEQVAGTIRERSEIKGQVRSLSAEGKMSAVVLMGMPVAVAVMLSVINPTYMSVFIEEPVGNIMIAVSAVMFVIGGIWMSRTVKIKF</sequence>